<sequence length="49" mass="5950">TIPNLVKDDWTYNPYFYFQQDVHLNFYNTEHTTDPDPRPLPHLSHPCFN</sequence>
<feature type="region of interest" description="Disordered" evidence="1">
    <location>
        <begin position="29"/>
        <end position="49"/>
    </location>
</feature>
<evidence type="ECO:0000313" key="2">
    <source>
        <dbReference type="EMBL" id="CAG8695747.1"/>
    </source>
</evidence>
<gene>
    <name evidence="2" type="ORF">ALEPTO_LOCUS11379</name>
</gene>
<dbReference type="Proteomes" id="UP000789508">
    <property type="component" value="Unassembled WGS sequence"/>
</dbReference>
<organism evidence="2 3">
    <name type="scientific">Ambispora leptoticha</name>
    <dbReference type="NCBI Taxonomy" id="144679"/>
    <lineage>
        <taxon>Eukaryota</taxon>
        <taxon>Fungi</taxon>
        <taxon>Fungi incertae sedis</taxon>
        <taxon>Mucoromycota</taxon>
        <taxon>Glomeromycotina</taxon>
        <taxon>Glomeromycetes</taxon>
        <taxon>Archaeosporales</taxon>
        <taxon>Ambisporaceae</taxon>
        <taxon>Ambispora</taxon>
    </lineage>
</organism>
<proteinExistence type="predicted"/>
<evidence type="ECO:0000313" key="3">
    <source>
        <dbReference type="Proteomes" id="UP000789508"/>
    </source>
</evidence>
<keyword evidence="3" id="KW-1185">Reference proteome</keyword>
<feature type="non-terminal residue" evidence="2">
    <location>
        <position position="1"/>
    </location>
</feature>
<protein>
    <submittedName>
        <fullName evidence="2">2802_t:CDS:1</fullName>
    </submittedName>
</protein>
<comment type="caution">
    <text evidence="2">The sequence shown here is derived from an EMBL/GenBank/DDBJ whole genome shotgun (WGS) entry which is preliminary data.</text>
</comment>
<dbReference type="EMBL" id="CAJVPS010017945">
    <property type="protein sequence ID" value="CAG8695747.1"/>
    <property type="molecule type" value="Genomic_DNA"/>
</dbReference>
<reference evidence="2" key="1">
    <citation type="submission" date="2021-06" db="EMBL/GenBank/DDBJ databases">
        <authorList>
            <person name="Kallberg Y."/>
            <person name="Tangrot J."/>
            <person name="Rosling A."/>
        </authorList>
    </citation>
    <scope>NUCLEOTIDE SEQUENCE</scope>
    <source>
        <strain evidence="2">FL130A</strain>
    </source>
</reference>
<accession>A0A9N9HMI0</accession>
<name>A0A9N9HMI0_9GLOM</name>
<dbReference type="AlphaFoldDB" id="A0A9N9HMI0"/>
<evidence type="ECO:0000256" key="1">
    <source>
        <dbReference type="SAM" id="MobiDB-lite"/>
    </source>
</evidence>